<reference evidence="1" key="1">
    <citation type="submission" date="2009-10" db="EMBL/GenBank/DDBJ databases">
        <title>Diversity of trophic interactions inside an arsenic-rich microbial ecosystem.</title>
        <authorList>
            <person name="Bertin P.N."/>
            <person name="Heinrich-Salmeron A."/>
            <person name="Pelletier E."/>
            <person name="Goulhen-Chollet F."/>
            <person name="Arsene-Ploetze F."/>
            <person name="Gallien S."/>
            <person name="Calteau A."/>
            <person name="Vallenet D."/>
            <person name="Casiot C."/>
            <person name="Chane-Woon-Ming B."/>
            <person name="Giloteaux L."/>
            <person name="Barakat M."/>
            <person name="Bonnefoy V."/>
            <person name="Bruneel O."/>
            <person name="Chandler M."/>
            <person name="Cleiss J."/>
            <person name="Duran R."/>
            <person name="Elbaz-Poulichet F."/>
            <person name="Fonknechten N."/>
            <person name="Lauga B."/>
            <person name="Mornico D."/>
            <person name="Ortet P."/>
            <person name="Schaeffer C."/>
            <person name="Siguier P."/>
            <person name="Alexander Thil Smith A."/>
            <person name="Van Dorsselaer A."/>
            <person name="Weissenbach J."/>
            <person name="Medigue C."/>
            <person name="Le Paslier D."/>
        </authorList>
    </citation>
    <scope>NUCLEOTIDE SEQUENCE</scope>
</reference>
<protein>
    <submittedName>
        <fullName evidence="1">Uncharacterized protein</fullName>
    </submittedName>
</protein>
<dbReference type="EMBL" id="CABQ01000240">
    <property type="protein sequence ID" value="CBI08598.1"/>
    <property type="molecule type" value="Genomic_DNA"/>
</dbReference>
<proteinExistence type="predicted"/>
<comment type="caution">
    <text evidence="1">The sequence shown here is derived from an EMBL/GenBank/DDBJ whole genome shotgun (WGS) entry which is preliminary data.</text>
</comment>
<gene>
    <name evidence="1" type="ORF">CARN6_2080</name>
</gene>
<accession>E6QMX7</accession>
<organism evidence="1">
    <name type="scientific">mine drainage metagenome</name>
    <dbReference type="NCBI Taxonomy" id="410659"/>
    <lineage>
        <taxon>unclassified sequences</taxon>
        <taxon>metagenomes</taxon>
        <taxon>ecological metagenomes</taxon>
    </lineage>
</organism>
<name>E6QMX7_9ZZZZ</name>
<dbReference type="AlphaFoldDB" id="E6QMX7"/>
<sequence>MDTHAPNLSPAQPPELVIHGRDEIEELLTRREARVTEHFRTPIACGLARKDFNFLSRKMFLRSLKDGDFVKQCYRLIDEFAAEVTMLSYAVEHLNQWKDGPLWGLRVDLRVTGPISSRMLIQIRRLDRAASILYSAQIFGGVVTAQERLDHLRPAISAFRGLNRLCGGQKDPRKIADAASRLDLAE</sequence>
<evidence type="ECO:0000313" key="1">
    <source>
        <dbReference type="EMBL" id="CBI08598.1"/>
    </source>
</evidence>